<dbReference type="SUPFAM" id="SSF159501">
    <property type="entry name" value="EreA/ChaN-like"/>
    <property type="match status" value="1"/>
</dbReference>
<dbReference type="InterPro" id="IPR007815">
    <property type="entry name" value="Emycin_Estase"/>
</dbReference>
<sequence length="327" mass="37782">MEMVTKLHLKDKNMIRLTYTALLLLLFLGVQAQKNTPEIQNWLSQNIVDLKSDYFKQLDARLEGNEVLGLAESSHGTEEFFREKNSMIKHLITNRNYEQIGLEFPAQWVEKVNQYVLSGTGNLNEIMADFRLYKTQSLYDLFEWIKAYNAKTKGKKIEVFGFDDLTNSNYLTRDSLMAQSLIDRQTKAKGKFIVWGHNVHLSKDTTQGYKPFGHFLAKRYGQKFFNIAFDTYQGTVTVISVDEYNAATFTKHSLDVPKDNFTALFATQKFDNFFVYLTKNSPFSGLKNTISHINSDLRKPYEIPVNLAYDFDALIFIKNTTPSVMLK</sequence>
<dbReference type="Gene3D" id="3.30.1870.10">
    <property type="entry name" value="EreA-like, domain 2"/>
    <property type="match status" value="1"/>
</dbReference>
<dbReference type="AlphaFoldDB" id="A0A1H9RB75"/>
<dbReference type="PANTHER" id="PTHR31299:SF0">
    <property type="entry name" value="ESTERASE, PUTATIVE (AFU_ORTHOLOGUE AFUA_1G05850)-RELATED"/>
    <property type="match status" value="1"/>
</dbReference>
<dbReference type="Pfam" id="PF05139">
    <property type="entry name" value="Erythro_esteras"/>
    <property type="match status" value="2"/>
</dbReference>
<accession>A0A1H9RB75</accession>
<dbReference type="EMBL" id="FOGG01000014">
    <property type="protein sequence ID" value="SER69940.1"/>
    <property type="molecule type" value="Genomic_DNA"/>
</dbReference>
<organism evidence="1 2">
    <name type="scientific">Pedobacter rhizosphaerae</name>
    <dbReference type="NCBI Taxonomy" id="390241"/>
    <lineage>
        <taxon>Bacteria</taxon>
        <taxon>Pseudomonadati</taxon>
        <taxon>Bacteroidota</taxon>
        <taxon>Sphingobacteriia</taxon>
        <taxon>Sphingobacteriales</taxon>
        <taxon>Sphingobacteriaceae</taxon>
        <taxon>Pedobacter</taxon>
    </lineage>
</organism>
<evidence type="ECO:0000313" key="2">
    <source>
        <dbReference type="Proteomes" id="UP000199572"/>
    </source>
</evidence>
<dbReference type="Gene3D" id="3.40.1660.10">
    <property type="entry name" value="EreA-like (biosynthetic domain)"/>
    <property type="match status" value="2"/>
</dbReference>
<name>A0A1H9RB75_9SPHI</name>
<protein>
    <submittedName>
        <fullName evidence="1">Erythromycin esterase</fullName>
    </submittedName>
</protein>
<dbReference type="PANTHER" id="PTHR31299">
    <property type="entry name" value="ESTERASE, PUTATIVE (AFU_ORTHOLOGUE AFUA_1G05850)-RELATED"/>
    <property type="match status" value="1"/>
</dbReference>
<reference evidence="1 2" key="1">
    <citation type="submission" date="2016-10" db="EMBL/GenBank/DDBJ databases">
        <authorList>
            <person name="de Groot N.N."/>
        </authorList>
    </citation>
    <scope>NUCLEOTIDE SEQUENCE [LARGE SCALE GENOMIC DNA]</scope>
    <source>
        <strain evidence="1 2">DSM 18610</strain>
    </source>
</reference>
<evidence type="ECO:0000313" key="1">
    <source>
        <dbReference type="EMBL" id="SER69940.1"/>
    </source>
</evidence>
<dbReference type="OrthoDB" id="9810066at2"/>
<dbReference type="CDD" id="cd14728">
    <property type="entry name" value="Ere-like"/>
    <property type="match status" value="1"/>
</dbReference>
<dbReference type="GO" id="GO:0046677">
    <property type="term" value="P:response to antibiotic"/>
    <property type="evidence" value="ECO:0007669"/>
    <property type="project" value="InterPro"/>
</dbReference>
<keyword evidence="2" id="KW-1185">Reference proteome</keyword>
<proteinExistence type="predicted"/>
<dbReference type="STRING" id="390241.SAMN04488023_11440"/>
<dbReference type="Proteomes" id="UP000199572">
    <property type="component" value="Unassembled WGS sequence"/>
</dbReference>
<gene>
    <name evidence="1" type="ORF">SAMN04488023_11440</name>
</gene>
<dbReference type="InterPro" id="IPR052036">
    <property type="entry name" value="Hydrolase/PRTase-associated"/>
</dbReference>